<evidence type="ECO:0000256" key="3">
    <source>
        <dbReference type="ARBA" id="ARBA00022475"/>
    </source>
</evidence>
<dbReference type="GO" id="GO:0140359">
    <property type="term" value="F:ABC-type transporter activity"/>
    <property type="evidence" value="ECO:0007669"/>
    <property type="project" value="InterPro"/>
</dbReference>
<dbReference type="RefSeq" id="WP_090706246.1">
    <property type="nucleotide sequence ID" value="NZ_FNHH01000027.1"/>
</dbReference>
<feature type="transmembrane region" description="Helical" evidence="9">
    <location>
        <begin position="263"/>
        <end position="282"/>
    </location>
</feature>
<dbReference type="SUPFAM" id="SSF52540">
    <property type="entry name" value="P-loop containing nucleoside triphosphate hydrolases"/>
    <property type="match status" value="1"/>
</dbReference>
<feature type="domain" description="ABC transmembrane type-1" evidence="11">
    <location>
        <begin position="20"/>
        <end position="337"/>
    </location>
</feature>
<dbReference type="GO" id="GO:0016887">
    <property type="term" value="F:ATP hydrolysis activity"/>
    <property type="evidence" value="ECO:0007669"/>
    <property type="project" value="InterPro"/>
</dbReference>
<feature type="transmembrane region" description="Helical" evidence="9">
    <location>
        <begin position="294"/>
        <end position="315"/>
    </location>
</feature>
<dbReference type="PANTHER" id="PTHR24221:SF654">
    <property type="entry name" value="ATP-BINDING CASSETTE SUB-FAMILY B MEMBER 6"/>
    <property type="match status" value="1"/>
</dbReference>
<evidence type="ECO:0000259" key="11">
    <source>
        <dbReference type="PROSITE" id="PS50929"/>
    </source>
</evidence>
<keyword evidence="4 9" id="KW-0812">Transmembrane</keyword>
<feature type="transmembrane region" description="Helical" evidence="9">
    <location>
        <begin position="151"/>
        <end position="172"/>
    </location>
</feature>
<dbReference type="STRING" id="990371.SAMN05421813_12717"/>
<evidence type="ECO:0000256" key="8">
    <source>
        <dbReference type="ARBA" id="ARBA00023136"/>
    </source>
</evidence>
<feature type="transmembrane region" description="Helical" evidence="9">
    <location>
        <begin position="20"/>
        <end position="48"/>
    </location>
</feature>
<sequence length="582" mass="65304">MNVLNKISSLLSQGQKKQFLILLFFMFIGMGLEVLGIGIIVPVLGAILDIENQENVLVRKLVEWTGANSGIEMIAYVLFVMVLIAVVKIVYLVSLSYFKFRYTARVTRDISNELYKGYLFNPYSYHLRTNTSQMLRNLQIEVTEFNSAFQALMGLITEITVILGMIAILFYYEPIGALTTSFVLVSASVLFQKIIKKSLVKWGLKRQVLDGDLNKVLIQSLNGIKDVKLAGKELFFYSIFKEKIDAKIAFQTKYVTIKNVPRLYLEFLAMVGLVLLIYIMFLQNVLPKDILSTLAVFAAASFKLIPSFNIVMASVQQLRFSESSVNTLFNDINEIQSIKVDNQVEGKGNIEFKQTIRINQATFKFENTDNYLFQNLNLEVKKGAIIGFIGKSGSGKSTLADLIMGLLTLEGGQILVDGKNIQSDIKSWQSKIGYVPQSIYLTDDSIASNIAFGVDSGQINMDRLNSAVINAQLNEFVNSLEFGLMTEVGEGGARLSGGQRQRIGIARALYRNPEILIFDEATSALDNETEMAVMQSIYEIKDKTILIIAHRLSTLVKCDYIYRFERGQIVDQGEPSHLLTNY</sequence>
<proteinExistence type="predicted"/>
<dbReference type="Pfam" id="PF00664">
    <property type="entry name" value="ABC_membrane"/>
    <property type="match status" value="1"/>
</dbReference>
<dbReference type="InterPro" id="IPR027417">
    <property type="entry name" value="P-loop_NTPase"/>
</dbReference>
<dbReference type="Proteomes" id="UP000199226">
    <property type="component" value="Unassembled WGS sequence"/>
</dbReference>
<dbReference type="GO" id="GO:0034040">
    <property type="term" value="F:ATPase-coupled lipid transmembrane transporter activity"/>
    <property type="evidence" value="ECO:0007669"/>
    <property type="project" value="TreeGrafter"/>
</dbReference>
<comment type="subcellular location">
    <subcellularLocation>
        <location evidence="1">Cell membrane</location>
        <topology evidence="1">Multi-pass membrane protein</topology>
    </subcellularLocation>
</comment>
<dbReference type="GO" id="GO:0005886">
    <property type="term" value="C:plasma membrane"/>
    <property type="evidence" value="ECO:0007669"/>
    <property type="project" value="UniProtKB-SubCell"/>
</dbReference>
<dbReference type="OrthoDB" id="1522160at2"/>
<evidence type="ECO:0000256" key="6">
    <source>
        <dbReference type="ARBA" id="ARBA00022840"/>
    </source>
</evidence>
<dbReference type="FunFam" id="3.40.50.300:FF:000854">
    <property type="entry name" value="Multidrug ABC transporter ATP-binding protein"/>
    <property type="match status" value="1"/>
</dbReference>
<dbReference type="AlphaFoldDB" id="A0A1G9WUK7"/>
<evidence type="ECO:0000313" key="13">
    <source>
        <dbReference type="Proteomes" id="UP000199226"/>
    </source>
</evidence>
<keyword evidence="7 9" id="KW-1133">Transmembrane helix</keyword>
<dbReference type="InterPro" id="IPR017871">
    <property type="entry name" value="ABC_transporter-like_CS"/>
</dbReference>
<evidence type="ECO:0000313" key="12">
    <source>
        <dbReference type="EMBL" id="SDM88148.1"/>
    </source>
</evidence>
<dbReference type="InterPro" id="IPR003593">
    <property type="entry name" value="AAA+_ATPase"/>
</dbReference>
<evidence type="ECO:0000256" key="4">
    <source>
        <dbReference type="ARBA" id="ARBA00022692"/>
    </source>
</evidence>
<dbReference type="Gene3D" id="1.20.1560.10">
    <property type="entry name" value="ABC transporter type 1, transmembrane domain"/>
    <property type="match status" value="1"/>
</dbReference>
<dbReference type="InterPro" id="IPR036640">
    <property type="entry name" value="ABC1_TM_sf"/>
</dbReference>
<keyword evidence="2" id="KW-0813">Transport</keyword>
<evidence type="ECO:0000256" key="7">
    <source>
        <dbReference type="ARBA" id="ARBA00022989"/>
    </source>
</evidence>
<evidence type="ECO:0000259" key="10">
    <source>
        <dbReference type="PROSITE" id="PS50893"/>
    </source>
</evidence>
<dbReference type="SUPFAM" id="SSF90123">
    <property type="entry name" value="ABC transporter transmembrane region"/>
    <property type="match status" value="1"/>
</dbReference>
<reference evidence="13" key="1">
    <citation type="submission" date="2016-10" db="EMBL/GenBank/DDBJ databases">
        <authorList>
            <person name="Varghese N."/>
            <person name="Submissions S."/>
        </authorList>
    </citation>
    <scope>NUCLEOTIDE SEQUENCE [LARGE SCALE GENOMIC DNA]</scope>
    <source>
        <strain evidence="13">DSM 24536</strain>
    </source>
</reference>
<dbReference type="PROSITE" id="PS50893">
    <property type="entry name" value="ABC_TRANSPORTER_2"/>
    <property type="match status" value="1"/>
</dbReference>
<evidence type="ECO:0000256" key="5">
    <source>
        <dbReference type="ARBA" id="ARBA00022741"/>
    </source>
</evidence>
<evidence type="ECO:0000256" key="1">
    <source>
        <dbReference type="ARBA" id="ARBA00004651"/>
    </source>
</evidence>
<keyword evidence="5" id="KW-0547">Nucleotide-binding</keyword>
<dbReference type="PANTHER" id="PTHR24221">
    <property type="entry name" value="ATP-BINDING CASSETTE SUB-FAMILY B"/>
    <property type="match status" value="1"/>
</dbReference>
<feature type="domain" description="ABC transporter" evidence="10">
    <location>
        <begin position="356"/>
        <end position="582"/>
    </location>
</feature>
<protein>
    <submittedName>
        <fullName evidence="12">ABC-type bacteriocin/lantibiotic exporter, contains an N-terminal double-glycine peptidase domain</fullName>
    </submittedName>
</protein>
<keyword evidence="6" id="KW-0067">ATP-binding</keyword>
<keyword evidence="8 9" id="KW-0472">Membrane</keyword>
<dbReference type="Pfam" id="PF00005">
    <property type="entry name" value="ABC_tran"/>
    <property type="match status" value="1"/>
</dbReference>
<feature type="transmembrane region" description="Helical" evidence="9">
    <location>
        <begin position="178"/>
        <end position="195"/>
    </location>
</feature>
<dbReference type="Gene3D" id="3.40.50.300">
    <property type="entry name" value="P-loop containing nucleotide triphosphate hydrolases"/>
    <property type="match status" value="1"/>
</dbReference>
<dbReference type="InterPro" id="IPR011527">
    <property type="entry name" value="ABC1_TM_dom"/>
</dbReference>
<dbReference type="InterPro" id="IPR039421">
    <property type="entry name" value="Type_1_exporter"/>
</dbReference>
<organism evidence="12 13">
    <name type="scientific">Daejeonella rubra</name>
    <dbReference type="NCBI Taxonomy" id="990371"/>
    <lineage>
        <taxon>Bacteria</taxon>
        <taxon>Pseudomonadati</taxon>
        <taxon>Bacteroidota</taxon>
        <taxon>Sphingobacteriia</taxon>
        <taxon>Sphingobacteriales</taxon>
        <taxon>Sphingobacteriaceae</taxon>
        <taxon>Daejeonella</taxon>
    </lineage>
</organism>
<keyword evidence="3" id="KW-1003">Cell membrane</keyword>
<accession>A0A1G9WUK7</accession>
<dbReference type="InterPro" id="IPR003439">
    <property type="entry name" value="ABC_transporter-like_ATP-bd"/>
</dbReference>
<dbReference type="GO" id="GO:0005524">
    <property type="term" value="F:ATP binding"/>
    <property type="evidence" value="ECO:0007669"/>
    <property type="project" value="UniProtKB-KW"/>
</dbReference>
<dbReference type="SMART" id="SM00382">
    <property type="entry name" value="AAA"/>
    <property type="match status" value="1"/>
</dbReference>
<dbReference type="PROSITE" id="PS50929">
    <property type="entry name" value="ABC_TM1F"/>
    <property type="match status" value="1"/>
</dbReference>
<feature type="transmembrane region" description="Helical" evidence="9">
    <location>
        <begin position="73"/>
        <end position="98"/>
    </location>
</feature>
<dbReference type="PROSITE" id="PS00211">
    <property type="entry name" value="ABC_TRANSPORTER_1"/>
    <property type="match status" value="1"/>
</dbReference>
<dbReference type="EMBL" id="FNHH01000027">
    <property type="protein sequence ID" value="SDM88148.1"/>
    <property type="molecule type" value="Genomic_DNA"/>
</dbReference>
<evidence type="ECO:0000256" key="2">
    <source>
        <dbReference type="ARBA" id="ARBA00022448"/>
    </source>
</evidence>
<name>A0A1G9WUK7_9SPHI</name>
<keyword evidence="13" id="KW-1185">Reference proteome</keyword>
<evidence type="ECO:0000256" key="9">
    <source>
        <dbReference type="SAM" id="Phobius"/>
    </source>
</evidence>
<gene>
    <name evidence="12" type="ORF">SAMN05421813_12717</name>
</gene>